<accession>A0AAC9HU37</accession>
<dbReference type="CDD" id="cd02440">
    <property type="entry name" value="AdoMet_MTases"/>
    <property type="match status" value="1"/>
</dbReference>
<dbReference type="Proteomes" id="UP000095210">
    <property type="component" value="Chromosome"/>
</dbReference>
<organism evidence="2 3">
    <name type="scientific">Actinoalloteichus hymeniacidonis</name>
    <dbReference type="NCBI Taxonomy" id="340345"/>
    <lineage>
        <taxon>Bacteria</taxon>
        <taxon>Bacillati</taxon>
        <taxon>Actinomycetota</taxon>
        <taxon>Actinomycetes</taxon>
        <taxon>Pseudonocardiales</taxon>
        <taxon>Pseudonocardiaceae</taxon>
        <taxon>Actinoalloteichus</taxon>
    </lineage>
</organism>
<evidence type="ECO:0000259" key="1">
    <source>
        <dbReference type="Pfam" id="PF13649"/>
    </source>
</evidence>
<dbReference type="Gene3D" id="3.40.50.150">
    <property type="entry name" value="Vaccinia Virus protein VP39"/>
    <property type="match status" value="1"/>
</dbReference>
<protein>
    <submittedName>
        <fullName evidence="2">Methyltransferase family protein</fullName>
    </submittedName>
</protein>
<keyword evidence="2" id="KW-0489">Methyltransferase</keyword>
<reference evidence="3" key="1">
    <citation type="submission" date="2016-03" db="EMBL/GenBank/DDBJ databases">
        <title>Complete genome sequence of the type strain Actinoalloteichus hymeniacidonis DSM 45092.</title>
        <authorList>
            <person name="Schaffert L."/>
            <person name="Albersmeier A."/>
            <person name="Winkler A."/>
            <person name="Kalinowski J."/>
            <person name="Zotchev S."/>
            <person name="Ruckert C."/>
        </authorList>
    </citation>
    <scope>NUCLEOTIDE SEQUENCE [LARGE SCALE GENOMIC DNA]</scope>
    <source>
        <strain evidence="3">HPA177(T) (DSM 45092(T))</strain>
    </source>
</reference>
<dbReference type="PANTHER" id="PTHR43591">
    <property type="entry name" value="METHYLTRANSFERASE"/>
    <property type="match status" value="1"/>
</dbReference>
<sequence>MRMAMDSVSAVTEPVHVTKTRNAYDTVADSYAEMLKDALAASPWDRAMLGTFVELVGASGPVGDLGCGPGRLTGYLASLGLDVFGVDLSPGMVDAARRAHPRLRFEVGSLEALALDDSCLAGALAWYSLIHTPPEHLPTVVAELARVLVPGGRLLTAFQVGDESGQISHGYGHEISLDAYRLQPDAVADMCTTAGLEVEARLIREPQPPLEKSPQAYLLARKPS</sequence>
<name>A0AAC9HU37_9PSEU</name>
<keyword evidence="3" id="KW-1185">Reference proteome</keyword>
<feature type="domain" description="Methyltransferase" evidence="1">
    <location>
        <begin position="64"/>
        <end position="152"/>
    </location>
</feature>
<dbReference type="GO" id="GO:0032259">
    <property type="term" value="P:methylation"/>
    <property type="evidence" value="ECO:0007669"/>
    <property type="project" value="UniProtKB-KW"/>
</dbReference>
<dbReference type="GO" id="GO:0008168">
    <property type="term" value="F:methyltransferase activity"/>
    <property type="evidence" value="ECO:0007669"/>
    <property type="project" value="UniProtKB-KW"/>
</dbReference>
<dbReference type="InterPro" id="IPR029063">
    <property type="entry name" value="SAM-dependent_MTases_sf"/>
</dbReference>
<dbReference type="EMBL" id="CP014859">
    <property type="protein sequence ID" value="AOS65632.1"/>
    <property type="molecule type" value="Genomic_DNA"/>
</dbReference>
<dbReference type="KEGG" id="ahm:TL08_24270"/>
<dbReference type="AlphaFoldDB" id="A0AAC9HU37"/>
<dbReference type="Pfam" id="PF13649">
    <property type="entry name" value="Methyltransf_25"/>
    <property type="match status" value="1"/>
</dbReference>
<keyword evidence="2" id="KW-0808">Transferase</keyword>
<evidence type="ECO:0000313" key="2">
    <source>
        <dbReference type="EMBL" id="AOS65632.1"/>
    </source>
</evidence>
<dbReference type="InterPro" id="IPR041698">
    <property type="entry name" value="Methyltransf_25"/>
</dbReference>
<dbReference type="SUPFAM" id="SSF53335">
    <property type="entry name" value="S-adenosyl-L-methionine-dependent methyltransferases"/>
    <property type="match status" value="1"/>
</dbReference>
<gene>
    <name evidence="2" type="ORF">TL08_24270</name>
</gene>
<proteinExistence type="predicted"/>
<dbReference type="PANTHER" id="PTHR43591:SF110">
    <property type="entry name" value="RHODANESE DOMAIN-CONTAINING PROTEIN"/>
    <property type="match status" value="1"/>
</dbReference>
<evidence type="ECO:0000313" key="3">
    <source>
        <dbReference type="Proteomes" id="UP000095210"/>
    </source>
</evidence>